<dbReference type="Pfam" id="PF00651">
    <property type="entry name" value="BTB"/>
    <property type="match status" value="1"/>
</dbReference>
<dbReference type="SMART" id="SM00875">
    <property type="entry name" value="BACK"/>
    <property type="match status" value="1"/>
</dbReference>
<dbReference type="Pfam" id="PF15881">
    <property type="entry name" value="DUF4734"/>
    <property type="match status" value="1"/>
</dbReference>
<name>A0A6P4ENN5_DRORH</name>
<dbReference type="InterPro" id="IPR011705">
    <property type="entry name" value="BACK"/>
</dbReference>
<evidence type="ECO:0000259" key="1">
    <source>
        <dbReference type="SMART" id="SM00225"/>
    </source>
</evidence>
<evidence type="ECO:0000313" key="5">
    <source>
        <dbReference type="RefSeq" id="XP_016979702.1"/>
    </source>
</evidence>
<dbReference type="OMA" id="QLPIWDI"/>
<sequence length="369" mass="43799">MGKQTFVSEAHEDGLPMEPQLPELSLRNFRNSNRMKPLVKFSRLPKQKDILETLKDFWRENKNPDFLVQIGEHNFPCHRLILMVYVLQVRQNREKLELRLPEDSVKPEVFDRLYRWMNDREPLLKRSKILDLLTAAYYLKLDELSNQVWHCLDQDTLSGEHQAIQVAQDALHAKDLLFLHYMMLLRIQHFFLTFVSSVEFLALPLKSLCYLLSSDEIMVNSEAEVFYAAIRWLNHEWPTRQIHMMEVMDKVRLSRMPNKLLLMLESPVDDIRVDRIIQSPELKTRMEKACLDQVLEQFNDGKRVYRQIYEIFNVTFPQPRGFICHDLATYHEPKPNSPVQVFSYADFLNYLGVLQTLPPNTLQLLRNQR</sequence>
<dbReference type="Gene3D" id="1.25.40.420">
    <property type="match status" value="1"/>
</dbReference>
<keyword evidence="4" id="KW-1185">Reference proteome</keyword>
<accession>A0A6P4ENN5</accession>
<evidence type="ECO:0000259" key="2">
    <source>
        <dbReference type="SMART" id="SM00875"/>
    </source>
</evidence>
<reference evidence="3" key="3">
    <citation type="submission" date="2025-05" db="UniProtKB">
        <authorList>
            <consortium name="EnsemblMetazoa"/>
        </authorList>
    </citation>
    <scope>IDENTIFICATION</scope>
</reference>
<dbReference type="OrthoDB" id="6350321at2759"/>
<dbReference type="InterPro" id="IPR031750">
    <property type="entry name" value="DUF4734"/>
</dbReference>
<dbReference type="Gene3D" id="3.30.710.10">
    <property type="entry name" value="Potassium Channel Kv1.1, Chain A"/>
    <property type="match status" value="1"/>
</dbReference>
<organism evidence="5">
    <name type="scientific">Drosophila rhopaloa</name>
    <name type="common">Fruit fly</name>
    <dbReference type="NCBI Taxonomy" id="1041015"/>
    <lineage>
        <taxon>Eukaryota</taxon>
        <taxon>Metazoa</taxon>
        <taxon>Ecdysozoa</taxon>
        <taxon>Arthropoda</taxon>
        <taxon>Hexapoda</taxon>
        <taxon>Insecta</taxon>
        <taxon>Pterygota</taxon>
        <taxon>Neoptera</taxon>
        <taxon>Endopterygota</taxon>
        <taxon>Diptera</taxon>
        <taxon>Brachycera</taxon>
        <taxon>Muscomorpha</taxon>
        <taxon>Ephydroidea</taxon>
        <taxon>Drosophilidae</taxon>
        <taxon>Drosophila</taxon>
        <taxon>Sophophora</taxon>
    </lineage>
</organism>
<dbReference type="EnsemblMetazoa" id="XM_017124213.1">
    <property type="protein sequence ID" value="XP_016979702.1"/>
    <property type="gene ID" value="LOC108045041"/>
</dbReference>
<dbReference type="InterPro" id="IPR011333">
    <property type="entry name" value="SKP1/BTB/POZ_sf"/>
</dbReference>
<dbReference type="RefSeq" id="XP_016979702.1">
    <property type="nucleotide sequence ID" value="XM_017124213.1"/>
</dbReference>
<protein>
    <submittedName>
        <fullName evidence="5">Kelch-like protein 4</fullName>
    </submittedName>
</protein>
<dbReference type="CDD" id="cd18186">
    <property type="entry name" value="BTB_POZ_ZBTB_KLHL-like"/>
    <property type="match status" value="1"/>
</dbReference>
<dbReference type="PANTHER" id="PTHR22667">
    <property type="entry name" value="AT01380P-RELATED"/>
    <property type="match status" value="1"/>
</dbReference>
<dbReference type="Pfam" id="PF07707">
    <property type="entry name" value="BACK"/>
    <property type="match status" value="1"/>
</dbReference>
<reference evidence="5" key="2">
    <citation type="submission" date="2025-04" db="UniProtKB">
        <authorList>
            <consortium name="RefSeq"/>
        </authorList>
    </citation>
    <scope>IDENTIFICATION</scope>
</reference>
<dbReference type="AlphaFoldDB" id="A0A6P4ENN5"/>
<dbReference type="Proteomes" id="UP001652680">
    <property type="component" value="Unassembled WGS sequence"/>
</dbReference>
<feature type="domain" description="BTB" evidence="1">
    <location>
        <begin position="64"/>
        <end position="156"/>
    </location>
</feature>
<dbReference type="GeneID" id="108045041"/>
<dbReference type="InterPro" id="IPR000210">
    <property type="entry name" value="BTB/POZ_dom"/>
</dbReference>
<feature type="domain" description="BACK" evidence="2">
    <location>
        <begin position="163"/>
        <end position="265"/>
    </location>
</feature>
<evidence type="ECO:0000313" key="3">
    <source>
        <dbReference type="EnsemblMetazoa" id="XP_016979702.1"/>
    </source>
</evidence>
<proteinExistence type="predicted"/>
<gene>
    <name evidence="5" type="primary">LOC108045041</name>
    <name evidence="3" type="synonym">108045041</name>
</gene>
<reference evidence="4" key="1">
    <citation type="journal article" date="2021" name="Elife">
        <title>Highly contiguous assemblies of 101 drosophilid genomes.</title>
        <authorList>
            <person name="Kim B.Y."/>
            <person name="Wang J.R."/>
            <person name="Miller D.E."/>
            <person name="Barmina O."/>
            <person name="Delaney E."/>
            <person name="Thompson A."/>
            <person name="Comeault A.A."/>
            <person name="Peede D."/>
            <person name="D'Agostino E.R."/>
            <person name="Pelaez J."/>
            <person name="Aguilar J.M."/>
            <person name="Haji D."/>
            <person name="Matsunaga T."/>
            <person name="Armstrong E.E."/>
            <person name="Zych M."/>
            <person name="Ogawa Y."/>
            <person name="Stamenkovic-Radak M."/>
            <person name="Jelic M."/>
            <person name="Veselinovic M.S."/>
            <person name="Tanaskovic M."/>
            <person name="Eric P."/>
            <person name="Gao J.J."/>
            <person name="Katoh T.K."/>
            <person name="Toda M.J."/>
            <person name="Watabe H."/>
            <person name="Watada M."/>
            <person name="Davis J.S."/>
            <person name="Moyle L.C."/>
            <person name="Manoli G."/>
            <person name="Bertolini E."/>
            <person name="Kostal V."/>
            <person name="Hawley R.S."/>
            <person name="Takahashi A."/>
            <person name="Jones C.D."/>
            <person name="Price D.K."/>
            <person name="Whiteman N."/>
            <person name="Kopp A."/>
            <person name="Matute D.R."/>
            <person name="Petrov D.A."/>
        </authorList>
    </citation>
    <scope>NUCLEOTIDE SEQUENCE [LARGE SCALE GENOMIC DNA]</scope>
</reference>
<dbReference type="SMART" id="SM00225">
    <property type="entry name" value="BTB"/>
    <property type="match status" value="1"/>
</dbReference>
<evidence type="ECO:0000313" key="4">
    <source>
        <dbReference type="Proteomes" id="UP001652680"/>
    </source>
</evidence>
<dbReference type="SUPFAM" id="SSF54695">
    <property type="entry name" value="POZ domain"/>
    <property type="match status" value="1"/>
</dbReference>
<dbReference type="PANTHER" id="PTHR22667:SF0">
    <property type="entry name" value="AT01380P-RELATED"/>
    <property type="match status" value="1"/>
</dbReference>